<dbReference type="AlphaFoldDB" id="A0A1G9N017"/>
<accession>A0A1G9N017</accession>
<proteinExistence type="predicted"/>
<dbReference type="Proteomes" id="UP000199382">
    <property type="component" value="Unassembled WGS sequence"/>
</dbReference>
<gene>
    <name evidence="1" type="ORF">SAMN04488026_111513</name>
</gene>
<sequence length="40" mass="4671">MENVNLPAIRACRPPWNKGRVVGQKRPLLPKHVWAIRVRL</sequence>
<dbReference type="EMBL" id="FNEK01000115">
    <property type="protein sequence ID" value="SDL79215.1"/>
    <property type="molecule type" value="Genomic_DNA"/>
</dbReference>
<feature type="non-terminal residue" evidence="1">
    <location>
        <position position="40"/>
    </location>
</feature>
<evidence type="ECO:0008006" key="3">
    <source>
        <dbReference type="Google" id="ProtNLM"/>
    </source>
</evidence>
<protein>
    <recommendedName>
        <fullName evidence="3">Integrase</fullName>
    </recommendedName>
</protein>
<organism evidence="1 2">
    <name type="scientific">Aliiruegeria lutimaris</name>
    <dbReference type="NCBI Taxonomy" id="571298"/>
    <lineage>
        <taxon>Bacteria</taxon>
        <taxon>Pseudomonadati</taxon>
        <taxon>Pseudomonadota</taxon>
        <taxon>Alphaproteobacteria</taxon>
        <taxon>Rhodobacterales</taxon>
        <taxon>Roseobacteraceae</taxon>
        <taxon>Aliiruegeria</taxon>
    </lineage>
</organism>
<evidence type="ECO:0000313" key="2">
    <source>
        <dbReference type="Proteomes" id="UP000199382"/>
    </source>
</evidence>
<reference evidence="1 2" key="1">
    <citation type="submission" date="2016-10" db="EMBL/GenBank/DDBJ databases">
        <authorList>
            <person name="de Groot N.N."/>
        </authorList>
    </citation>
    <scope>NUCLEOTIDE SEQUENCE [LARGE SCALE GENOMIC DNA]</scope>
    <source>
        <strain evidence="1 2">DSM 25294</strain>
    </source>
</reference>
<evidence type="ECO:0000313" key="1">
    <source>
        <dbReference type="EMBL" id="SDL79215.1"/>
    </source>
</evidence>
<keyword evidence="2" id="KW-1185">Reference proteome</keyword>
<name>A0A1G9N017_9RHOB</name>